<name>A0A1B2CRZ7_9BBAC</name>
<feature type="compositionally biased region" description="Polar residues" evidence="3">
    <location>
        <begin position="300"/>
        <end position="324"/>
    </location>
</feature>
<dbReference type="EMBL" id="MK033576">
    <property type="protein sequence ID" value="QBH67288.1"/>
    <property type="molecule type" value="Genomic_DNA"/>
</dbReference>
<evidence type="ECO:0000313" key="6">
    <source>
        <dbReference type="EMBL" id="QBH66899.1"/>
    </source>
</evidence>
<dbReference type="InterPro" id="IPR001841">
    <property type="entry name" value="Znf_RING"/>
</dbReference>
<reference evidence="6" key="2">
    <citation type="journal article" date="2019" name="J. Gen. Virol.">
        <title>Elucidating the genetic diversity of Phthorimaea operculella granulovirus (PhopGV).</title>
        <authorList>
            <person name="Larem A."/>
            <person name="Ben-Tiba S."/>
            <person name="Wennmann J.T."/>
            <person name="Gueli Alletti G."/>
            <person name="Jehle J.A."/>
        </authorList>
    </citation>
    <scope>NUCLEOTIDE SEQUENCE</scope>
    <source>
        <strain evidence="6">PhopGV-LS2.1</strain>
        <strain evidence="7">PhopGV-Ym.1</strain>
    </source>
</reference>
<evidence type="ECO:0000256" key="1">
    <source>
        <dbReference type="PROSITE-ProRule" id="PRU00175"/>
    </source>
</evidence>
<reference evidence="5" key="1">
    <citation type="journal article" date="2016" name="Arch. Virol.">
        <title>The comparative analysis of complete genome sequences from two South African betabaculoviruses: Phthorimaea operculella granulovirus and Plutella xylostella granulovirus.</title>
        <authorList>
            <person name="Jukes M.D."/>
            <person name="Motsoeneng B.M."/>
            <person name="Knox C.M."/>
            <person name="Hill M.P."/>
            <person name="Moore S.D."/>
        </authorList>
    </citation>
    <scope>NUCLEOTIDE SEQUENCE</scope>
    <source>
        <strain evidence="5">SA</strain>
    </source>
</reference>
<evidence type="ECO:0000259" key="4">
    <source>
        <dbReference type="PROSITE" id="PS50089"/>
    </source>
</evidence>
<keyword evidence="1" id="KW-0862">Zinc</keyword>
<evidence type="ECO:0000256" key="2">
    <source>
        <dbReference type="SAM" id="Coils"/>
    </source>
</evidence>
<sequence>MERGECYVCFSVLHSGYFLTPESCDHPICIRCCTQLHGMSDEDGFKPPIACSFCKQRVNRWIITDKNVTLAVKMTVQHLDNTMAELMHTKHLVNLKKYSRDDTDETSVMSTLKRYDHYIVTMTNDLTDETKLMETKIKEMETHLKKIREIREAQIVVQRQRRSELCEAIENCHNDFALLTSDTSKQLIIKGLSQKLNAVELQLIEKEKELQEQKRITRGIENTVRSMVDVFEPKRKRARTSTENEASTSDHASTSDQASTSNQTSSRATSNQTSSRATSTATSQQAAAEEATSNQEASSNQEVSQASSNQVSTTNQVSADQSSTDQVIEIDQEISEDMLNALNGMHEITPRSNQIVQIISNDILHALNALDELRELEDD</sequence>
<dbReference type="SUPFAM" id="SSF57850">
    <property type="entry name" value="RING/U-box"/>
    <property type="match status" value="1"/>
</dbReference>
<protein>
    <submittedName>
        <fullName evidence="5">PE-38</fullName>
    </submittedName>
</protein>
<dbReference type="EMBL" id="KU666536">
    <property type="protein sequence ID" value="ANY57413.1"/>
    <property type="molecule type" value="Genomic_DNA"/>
</dbReference>
<feature type="coiled-coil region" evidence="2">
    <location>
        <begin position="189"/>
        <end position="216"/>
    </location>
</feature>
<accession>A0A1B2CRZ7</accession>
<proteinExistence type="predicted"/>
<feature type="compositionally biased region" description="Polar residues" evidence="3">
    <location>
        <begin position="241"/>
        <end position="256"/>
    </location>
</feature>
<organism evidence="5">
    <name type="scientific">Phthorimaea operculella granulovirus</name>
    <dbReference type="NCBI Taxonomy" id="192584"/>
    <lineage>
        <taxon>Viruses</taxon>
        <taxon>Viruses incertae sedis</taxon>
        <taxon>Naldaviricetes</taxon>
        <taxon>Lefavirales</taxon>
        <taxon>Baculoviridae</taxon>
        <taxon>Betabaculovirus</taxon>
        <taxon>Betabaculovirus phoperculellae</taxon>
    </lineage>
</organism>
<feature type="region of interest" description="Disordered" evidence="3">
    <location>
        <begin position="231"/>
        <end position="324"/>
    </location>
</feature>
<dbReference type="PROSITE" id="PS50089">
    <property type="entry name" value="ZF_RING_2"/>
    <property type="match status" value="1"/>
</dbReference>
<feature type="domain" description="RING-type" evidence="4">
    <location>
        <begin position="6"/>
        <end position="55"/>
    </location>
</feature>
<gene>
    <name evidence="5" type="primary">pe-38</name>
    <name evidence="5" type="ORF">PhopGVgp024</name>
</gene>
<dbReference type="GO" id="GO:0008270">
    <property type="term" value="F:zinc ion binding"/>
    <property type="evidence" value="ECO:0007669"/>
    <property type="project" value="UniProtKB-KW"/>
</dbReference>
<keyword evidence="1" id="KW-0479">Metal-binding</keyword>
<evidence type="ECO:0000256" key="3">
    <source>
        <dbReference type="SAM" id="MobiDB-lite"/>
    </source>
</evidence>
<evidence type="ECO:0000313" key="5">
    <source>
        <dbReference type="EMBL" id="ANY57413.1"/>
    </source>
</evidence>
<keyword evidence="1" id="KW-0863">Zinc-finger</keyword>
<keyword evidence="2" id="KW-0175">Coiled coil</keyword>
<dbReference type="EMBL" id="MK033573">
    <property type="protein sequence ID" value="QBH66899.1"/>
    <property type="molecule type" value="Genomic_DNA"/>
</dbReference>
<feature type="compositionally biased region" description="Low complexity" evidence="3">
    <location>
        <begin position="257"/>
        <end position="299"/>
    </location>
</feature>
<evidence type="ECO:0000313" key="7">
    <source>
        <dbReference type="EMBL" id="QBH67288.1"/>
    </source>
</evidence>